<accession>A0A4C1VEV5</accession>
<reference evidence="1 2" key="1">
    <citation type="journal article" date="2019" name="Commun. Biol.">
        <title>The bagworm genome reveals a unique fibroin gene that provides high tensile strength.</title>
        <authorList>
            <person name="Kono N."/>
            <person name="Nakamura H."/>
            <person name="Ohtoshi R."/>
            <person name="Tomita M."/>
            <person name="Numata K."/>
            <person name="Arakawa K."/>
        </authorList>
    </citation>
    <scope>NUCLEOTIDE SEQUENCE [LARGE SCALE GENOMIC DNA]</scope>
</reference>
<keyword evidence="2" id="KW-1185">Reference proteome</keyword>
<dbReference type="AlphaFoldDB" id="A0A4C1VEV5"/>
<gene>
    <name evidence="1" type="ORF">EVAR_4319_1</name>
</gene>
<dbReference type="Proteomes" id="UP000299102">
    <property type="component" value="Unassembled WGS sequence"/>
</dbReference>
<proteinExistence type="predicted"/>
<dbReference type="EMBL" id="BGZK01000315">
    <property type="protein sequence ID" value="GBP36175.1"/>
    <property type="molecule type" value="Genomic_DNA"/>
</dbReference>
<protein>
    <submittedName>
        <fullName evidence="1">Uncharacterized protein</fullName>
    </submittedName>
</protein>
<evidence type="ECO:0000313" key="1">
    <source>
        <dbReference type="EMBL" id="GBP36175.1"/>
    </source>
</evidence>
<sequence length="107" mass="12636">MLNCKRFESHRGKRAFNARVAFTLNHFFNGYHLRVATSTCRERNQNELFSLKWTPLKVQTRSRGELKGGCARVAGDNAYQWYLKQLLHIRLTRPVPKVRRMCSKRVL</sequence>
<evidence type="ECO:0000313" key="2">
    <source>
        <dbReference type="Proteomes" id="UP000299102"/>
    </source>
</evidence>
<comment type="caution">
    <text evidence="1">The sequence shown here is derived from an EMBL/GenBank/DDBJ whole genome shotgun (WGS) entry which is preliminary data.</text>
</comment>
<name>A0A4C1VEV5_EUMVA</name>
<organism evidence="1 2">
    <name type="scientific">Eumeta variegata</name>
    <name type="common">Bagworm moth</name>
    <name type="synonym">Eumeta japonica</name>
    <dbReference type="NCBI Taxonomy" id="151549"/>
    <lineage>
        <taxon>Eukaryota</taxon>
        <taxon>Metazoa</taxon>
        <taxon>Ecdysozoa</taxon>
        <taxon>Arthropoda</taxon>
        <taxon>Hexapoda</taxon>
        <taxon>Insecta</taxon>
        <taxon>Pterygota</taxon>
        <taxon>Neoptera</taxon>
        <taxon>Endopterygota</taxon>
        <taxon>Lepidoptera</taxon>
        <taxon>Glossata</taxon>
        <taxon>Ditrysia</taxon>
        <taxon>Tineoidea</taxon>
        <taxon>Psychidae</taxon>
        <taxon>Oiketicinae</taxon>
        <taxon>Eumeta</taxon>
    </lineage>
</organism>